<protein>
    <submittedName>
        <fullName evidence="1">Uncharacterized protein</fullName>
    </submittedName>
</protein>
<comment type="caution">
    <text evidence="1">The sequence shown here is derived from an EMBL/GenBank/DDBJ whole genome shotgun (WGS) entry which is preliminary data.</text>
</comment>
<evidence type="ECO:0000313" key="2">
    <source>
        <dbReference type="Proteomes" id="UP000613160"/>
    </source>
</evidence>
<reference evidence="1" key="1">
    <citation type="journal article" date="2014" name="Int. J. Syst. Evol. Microbiol.">
        <title>Complete genome sequence of Corynebacterium casei LMG S-19264T (=DSM 44701T), isolated from a smear-ripened cheese.</title>
        <authorList>
            <consortium name="US DOE Joint Genome Institute (JGI-PGF)"/>
            <person name="Walter F."/>
            <person name="Albersmeier A."/>
            <person name="Kalinowski J."/>
            <person name="Ruckert C."/>
        </authorList>
    </citation>
    <scope>NUCLEOTIDE SEQUENCE</scope>
    <source>
        <strain evidence="1">CGMCC 1.15493</strain>
    </source>
</reference>
<dbReference type="AlphaFoldDB" id="A0A917DI72"/>
<proteinExistence type="predicted"/>
<accession>A0A917DI72</accession>
<dbReference type="EMBL" id="BMJJ01000014">
    <property type="protein sequence ID" value="GGD37743.1"/>
    <property type="molecule type" value="Genomic_DNA"/>
</dbReference>
<organism evidence="1 2">
    <name type="scientific">Aureimonas glaciei</name>
    <dbReference type="NCBI Taxonomy" id="1776957"/>
    <lineage>
        <taxon>Bacteria</taxon>
        <taxon>Pseudomonadati</taxon>
        <taxon>Pseudomonadota</taxon>
        <taxon>Alphaproteobacteria</taxon>
        <taxon>Hyphomicrobiales</taxon>
        <taxon>Aurantimonadaceae</taxon>
        <taxon>Aureimonas</taxon>
    </lineage>
</organism>
<dbReference type="Proteomes" id="UP000613160">
    <property type="component" value="Unassembled WGS sequence"/>
</dbReference>
<gene>
    <name evidence="1" type="ORF">GCM10011335_45610</name>
</gene>
<sequence>MPIQNHMFESVMPISVGGAPTMYGANHFTCASAWDVKASPNAPTTQVNPASDAVQRNGLAVRTIEDWAVV</sequence>
<name>A0A917DI72_9HYPH</name>
<evidence type="ECO:0000313" key="1">
    <source>
        <dbReference type="EMBL" id="GGD37743.1"/>
    </source>
</evidence>
<keyword evidence="2" id="KW-1185">Reference proteome</keyword>
<reference evidence="1" key="2">
    <citation type="submission" date="2020-09" db="EMBL/GenBank/DDBJ databases">
        <authorList>
            <person name="Sun Q."/>
            <person name="Zhou Y."/>
        </authorList>
    </citation>
    <scope>NUCLEOTIDE SEQUENCE</scope>
    <source>
        <strain evidence="1">CGMCC 1.15493</strain>
    </source>
</reference>